<comment type="caution">
    <text evidence="1">The sequence shown here is derived from an EMBL/GenBank/DDBJ whole genome shotgun (WGS) entry which is preliminary data.</text>
</comment>
<proteinExistence type="predicted"/>
<gene>
    <name evidence="1" type="ORF">PR048_026765</name>
</gene>
<protein>
    <submittedName>
        <fullName evidence="1">Uncharacterized protein</fullName>
    </submittedName>
</protein>
<name>A0ABQ9GMB1_9NEOP</name>
<keyword evidence="2" id="KW-1185">Reference proteome</keyword>
<organism evidence="1 2">
    <name type="scientific">Dryococelus australis</name>
    <dbReference type="NCBI Taxonomy" id="614101"/>
    <lineage>
        <taxon>Eukaryota</taxon>
        <taxon>Metazoa</taxon>
        <taxon>Ecdysozoa</taxon>
        <taxon>Arthropoda</taxon>
        <taxon>Hexapoda</taxon>
        <taxon>Insecta</taxon>
        <taxon>Pterygota</taxon>
        <taxon>Neoptera</taxon>
        <taxon>Polyneoptera</taxon>
        <taxon>Phasmatodea</taxon>
        <taxon>Verophasmatodea</taxon>
        <taxon>Anareolatae</taxon>
        <taxon>Phasmatidae</taxon>
        <taxon>Eurycanthinae</taxon>
        <taxon>Dryococelus</taxon>
    </lineage>
</organism>
<evidence type="ECO:0000313" key="1">
    <source>
        <dbReference type="EMBL" id="KAJ8873148.1"/>
    </source>
</evidence>
<dbReference type="EMBL" id="JARBHB010000011">
    <property type="protein sequence ID" value="KAJ8873148.1"/>
    <property type="molecule type" value="Genomic_DNA"/>
</dbReference>
<accession>A0ABQ9GMB1</accession>
<dbReference type="Proteomes" id="UP001159363">
    <property type="component" value="Chromosome 10"/>
</dbReference>
<sequence length="107" mass="11921">MFGYMSASLAILAHNLTSSKFKTTAAFFNPGQDKLIAKPELPPVTVFYNGLSGCDNTKEDYEHTHAVWAIFGCCTLQAYSDLYLKTDMQLLCEVFESFQGLCLKCTD</sequence>
<evidence type="ECO:0000313" key="2">
    <source>
        <dbReference type="Proteomes" id="UP001159363"/>
    </source>
</evidence>
<reference evidence="1 2" key="1">
    <citation type="submission" date="2023-02" db="EMBL/GenBank/DDBJ databases">
        <title>LHISI_Scaffold_Assembly.</title>
        <authorList>
            <person name="Stuart O.P."/>
            <person name="Cleave R."/>
            <person name="Magrath M.J.L."/>
            <person name="Mikheyev A.S."/>
        </authorList>
    </citation>
    <scope>NUCLEOTIDE SEQUENCE [LARGE SCALE GENOMIC DNA]</scope>
    <source>
        <strain evidence="1">Daus_M_001</strain>
        <tissue evidence="1">Leg muscle</tissue>
    </source>
</reference>